<dbReference type="InterPro" id="IPR000792">
    <property type="entry name" value="Tscrpt_reg_LuxR_C"/>
</dbReference>
<sequence>MRHLGTALGLSAAQEQLYQQVLPASGQRLAEVSSGLLRTPDQLLTELGPLVREGIVRVHDGTLEVAPPSEVVVLMLTRWAASLAEAGDQLTHLARAVPHLAPDDGPPGRMTDGEAVPLDGEVVVGGDVPSTLVGWIEESADDLLFLRPDQWRMPSESAMAVAVTQAILEGREARAVYPARALREAPSVLVGRATIGEQIRVVPEVPTRLAVIGNRAMVPEPPGLSSERRVIVRQPAVVDMFRAYFEALWDRAVAVPALERGDATPDLDELLLAQLAEGAKDEQIARILGISLRTVRRRVAAMMTELGVDSRFQAGVEAVRRGWL</sequence>
<dbReference type="InterPro" id="IPR039420">
    <property type="entry name" value="WalR-like"/>
</dbReference>
<organism evidence="5 6">
    <name type="scientific">Nocardioides aestuarii</name>
    <dbReference type="NCBI Taxonomy" id="252231"/>
    <lineage>
        <taxon>Bacteria</taxon>
        <taxon>Bacillati</taxon>
        <taxon>Actinomycetota</taxon>
        <taxon>Actinomycetes</taxon>
        <taxon>Propionibacteriales</taxon>
        <taxon>Nocardioidaceae</taxon>
        <taxon>Nocardioides</taxon>
    </lineage>
</organism>
<dbReference type="PROSITE" id="PS50043">
    <property type="entry name" value="HTH_LUXR_2"/>
    <property type="match status" value="1"/>
</dbReference>
<dbReference type="SUPFAM" id="SSF46894">
    <property type="entry name" value="C-terminal effector domain of the bipartite response regulators"/>
    <property type="match status" value="1"/>
</dbReference>
<reference evidence="6" key="1">
    <citation type="journal article" date="2019" name="Int. J. Syst. Evol. Microbiol.">
        <title>The Global Catalogue of Microorganisms (GCM) 10K type strain sequencing project: providing services to taxonomists for standard genome sequencing and annotation.</title>
        <authorList>
            <consortium name="The Broad Institute Genomics Platform"/>
            <consortium name="The Broad Institute Genome Sequencing Center for Infectious Disease"/>
            <person name="Wu L."/>
            <person name="Ma J."/>
        </authorList>
    </citation>
    <scope>NUCLEOTIDE SEQUENCE [LARGE SCALE GENOMIC DNA]</scope>
    <source>
        <strain evidence="6">CGMCC 1.12477</strain>
    </source>
</reference>
<gene>
    <name evidence="5" type="ORF">ACFSDE_07125</name>
</gene>
<keyword evidence="3" id="KW-0804">Transcription</keyword>
<name>A0ABW4TLD6_9ACTN</name>
<keyword evidence="2" id="KW-0238">DNA-binding</keyword>
<keyword evidence="6" id="KW-1185">Reference proteome</keyword>
<evidence type="ECO:0000259" key="4">
    <source>
        <dbReference type="PROSITE" id="PS50043"/>
    </source>
</evidence>
<accession>A0ABW4TLD6</accession>
<dbReference type="Proteomes" id="UP001597351">
    <property type="component" value="Unassembled WGS sequence"/>
</dbReference>
<dbReference type="PANTHER" id="PTHR43214:SF24">
    <property type="entry name" value="TRANSCRIPTIONAL REGULATORY PROTEIN NARL-RELATED"/>
    <property type="match status" value="1"/>
</dbReference>
<dbReference type="PANTHER" id="PTHR43214">
    <property type="entry name" value="TWO-COMPONENT RESPONSE REGULATOR"/>
    <property type="match status" value="1"/>
</dbReference>
<evidence type="ECO:0000313" key="6">
    <source>
        <dbReference type="Proteomes" id="UP001597351"/>
    </source>
</evidence>
<evidence type="ECO:0000256" key="1">
    <source>
        <dbReference type="ARBA" id="ARBA00023015"/>
    </source>
</evidence>
<evidence type="ECO:0000256" key="3">
    <source>
        <dbReference type="ARBA" id="ARBA00023163"/>
    </source>
</evidence>
<comment type="caution">
    <text evidence="5">The sequence shown here is derived from an EMBL/GenBank/DDBJ whole genome shotgun (WGS) entry which is preliminary data.</text>
</comment>
<feature type="domain" description="HTH luxR-type" evidence="4">
    <location>
        <begin position="260"/>
        <end position="322"/>
    </location>
</feature>
<protein>
    <submittedName>
        <fullName evidence="5">LuxR C-terminal-related transcriptional regulator</fullName>
    </submittedName>
</protein>
<evidence type="ECO:0000256" key="2">
    <source>
        <dbReference type="ARBA" id="ARBA00023125"/>
    </source>
</evidence>
<dbReference type="Gene3D" id="1.10.10.10">
    <property type="entry name" value="Winged helix-like DNA-binding domain superfamily/Winged helix DNA-binding domain"/>
    <property type="match status" value="1"/>
</dbReference>
<evidence type="ECO:0000313" key="5">
    <source>
        <dbReference type="EMBL" id="MFD1946557.1"/>
    </source>
</evidence>
<dbReference type="EMBL" id="JBHUGD010000003">
    <property type="protein sequence ID" value="MFD1946557.1"/>
    <property type="molecule type" value="Genomic_DNA"/>
</dbReference>
<dbReference type="Pfam" id="PF00196">
    <property type="entry name" value="GerE"/>
    <property type="match status" value="1"/>
</dbReference>
<dbReference type="InterPro" id="IPR036388">
    <property type="entry name" value="WH-like_DNA-bd_sf"/>
</dbReference>
<dbReference type="SMART" id="SM00421">
    <property type="entry name" value="HTH_LUXR"/>
    <property type="match status" value="1"/>
</dbReference>
<dbReference type="InterPro" id="IPR016032">
    <property type="entry name" value="Sig_transdc_resp-reg_C-effctor"/>
</dbReference>
<keyword evidence="1" id="KW-0805">Transcription regulation</keyword>
<dbReference type="CDD" id="cd06170">
    <property type="entry name" value="LuxR_C_like"/>
    <property type="match status" value="1"/>
</dbReference>
<proteinExistence type="predicted"/>
<dbReference type="RefSeq" id="WP_343916819.1">
    <property type="nucleotide sequence ID" value="NZ_BAAAJT010000002.1"/>
</dbReference>